<evidence type="ECO:0000313" key="1">
    <source>
        <dbReference type="EMBL" id="PSU41891.1"/>
    </source>
</evidence>
<dbReference type="OrthoDB" id="5923973at2"/>
<keyword evidence="2" id="KW-1185">Reference proteome</keyword>
<dbReference type="RefSeq" id="WP_107246916.1">
    <property type="nucleotide sequence ID" value="NZ_PYMJ01000076.1"/>
</dbReference>
<comment type="caution">
    <text evidence="1">The sequence shown here is derived from an EMBL/GenBank/DDBJ whole genome shotgun (WGS) entry which is preliminary data.</text>
</comment>
<gene>
    <name evidence="1" type="ORF">C9J12_29385</name>
</gene>
<dbReference type="Proteomes" id="UP000240987">
    <property type="component" value="Unassembled WGS sequence"/>
</dbReference>
<reference evidence="1 2" key="1">
    <citation type="submission" date="2018-01" db="EMBL/GenBank/DDBJ databases">
        <title>Whole genome sequencing of Histamine producing bacteria.</title>
        <authorList>
            <person name="Butler K."/>
        </authorList>
    </citation>
    <scope>NUCLEOTIDE SEQUENCE [LARGE SCALE GENOMIC DNA]</scope>
    <source>
        <strain evidence="1 2">JCM 12947</strain>
    </source>
</reference>
<protein>
    <submittedName>
        <fullName evidence="1">Uncharacterized protein</fullName>
    </submittedName>
</protein>
<evidence type="ECO:0000313" key="2">
    <source>
        <dbReference type="Proteomes" id="UP000240987"/>
    </source>
</evidence>
<proteinExistence type="predicted"/>
<dbReference type="AlphaFoldDB" id="A0A2T3J5U8"/>
<sequence length="125" mass="14504">MLKIMYALITYDDLVHSHGISGLSEKSYDHHAILKVHFVAETDKGIVFSALVDDNELLQFKSLSMPLVNVSYKIIKNKKPPRRPISTSLKSMKKYHRTLNNLTMSEKNWKQFLDPKICILSQCYY</sequence>
<dbReference type="EMBL" id="PYMJ01000076">
    <property type="protein sequence ID" value="PSU41891.1"/>
    <property type="molecule type" value="Genomic_DNA"/>
</dbReference>
<organism evidence="1 2">
    <name type="scientific">Photobacterium frigidiphilum</name>
    <dbReference type="NCBI Taxonomy" id="264736"/>
    <lineage>
        <taxon>Bacteria</taxon>
        <taxon>Pseudomonadati</taxon>
        <taxon>Pseudomonadota</taxon>
        <taxon>Gammaproteobacteria</taxon>
        <taxon>Vibrionales</taxon>
        <taxon>Vibrionaceae</taxon>
        <taxon>Photobacterium</taxon>
    </lineage>
</organism>
<name>A0A2T3J5U8_9GAMM</name>
<accession>A0A2T3J5U8</accession>